<proteinExistence type="predicted"/>
<evidence type="ECO:0000313" key="3">
    <source>
        <dbReference type="Proteomes" id="UP000789572"/>
    </source>
</evidence>
<feature type="compositionally biased region" description="Polar residues" evidence="1">
    <location>
        <begin position="47"/>
        <end position="67"/>
    </location>
</feature>
<feature type="compositionally biased region" description="Basic and acidic residues" evidence="1">
    <location>
        <begin position="68"/>
        <end position="81"/>
    </location>
</feature>
<dbReference type="AlphaFoldDB" id="A0A9N9GWM2"/>
<reference evidence="2" key="1">
    <citation type="submission" date="2021-06" db="EMBL/GenBank/DDBJ databases">
        <authorList>
            <person name="Kallberg Y."/>
            <person name="Tangrot J."/>
            <person name="Rosling A."/>
        </authorList>
    </citation>
    <scope>NUCLEOTIDE SEQUENCE</scope>
    <source>
        <strain evidence="2">IA702</strain>
    </source>
</reference>
<comment type="caution">
    <text evidence="2">The sequence shown here is derived from an EMBL/GenBank/DDBJ whole genome shotgun (WGS) entry which is preliminary data.</text>
</comment>
<evidence type="ECO:0000256" key="1">
    <source>
        <dbReference type="SAM" id="MobiDB-lite"/>
    </source>
</evidence>
<dbReference type="EMBL" id="CAJVPJ010002851">
    <property type="protein sequence ID" value="CAG8630567.1"/>
    <property type="molecule type" value="Genomic_DNA"/>
</dbReference>
<gene>
    <name evidence="2" type="ORF">POCULU_LOCUS8872</name>
</gene>
<feature type="region of interest" description="Disordered" evidence="1">
    <location>
        <begin position="47"/>
        <end position="120"/>
    </location>
</feature>
<protein>
    <submittedName>
        <fullName evidence="2">1992_t:CDS:1</fullName>
    </submittedName>
</protein>
<organism evidence="2 3">
    <name type="scientific">Paraglomus occultum</name>
    <dbReference type="NCBI Taxonomy" id="144539"/>
    <lineage>
        <taxon>Eukaryota</taxon>
        <taxon>Fungi</taxon>
        <taxon>Fungi incertae sedis</taxon>
        <taxon>Mucoromycota</taxon>
        <taxon>Glomeromycotina</taxon>
        <taxon>Glomeromycetes</taxon>
        <taxon>Paraglomerales</taxon>
        <taxon>Paraglomeraceae</taxon>
        <taxon>Paraglomus</taxon>
    </lineage>
</organism>
<evidence type="ECO:0000313" key="2">
    <source>
        <dbReference type="EMBL" id="CAG8630567.1"/>
    </source>
</evidence>
<dbReference type="Proteomes" id="UP000789572">
    <property type="component" value="Unassembled WGS sequence"/>
</dbReference>
<keyword evidence="3" id="KW-1185">Reference proteome</keyword>
<name>A0A9N9GWM2_9GLOM</name>
<sequence length="290" mass="33337">MNNLDISTTPPDATSMAIVESGHDLGMRCKYGDEELEDTNYLQRNSTTIQESSNTVSNRLQWQPESNKSTDIKTSHLDDHSSTSPQQTSNNSERVMEDQSKNRKRLTSLPERSEWNNKSKSTTMGIRELCENYSLDLPSKAGTQYSDRYAHNKCANETNNSTLSELSNLPDYICEHLGKNNQFGFHKITNDDSFDVIGDEFIEYLNEQFGLTDIKPVFMDRSGFVIWLLDKDGDMYQWNEMEINLLYMGKNLVDGLTNYFMHPENICQVMNNGDRIPIMEFKRLVDEGML</sequence>
<accession>A0A9N9GWM2</accession>
<feature type="compositionally biased region" description="Low complexity" evidence="1">
    <location>
        <begin position="82"/>
        <end position="92"/>
    </location>
</feature>
<dbReference type="OrthoDB" id="2441284at2759"/>